<keyword evidence="2" id="KW-0479">Metal-binding</keyword>
<dbReference type="InterPro" id="IPR024087">
    <property type="entry name" value="Creatininase-like_sf"/>
</dbReference>
<dbReference type="AlphaFoldDB" id="A0A511Z336"/>
<dbReference type="PANTHER" id="PTHR35005:SF1">
    <property type="entry name" value="2-AMINO-5-FORMYLAMINO-6-RIBOSYLAMINOPYRIMIDIN-4(3H)-ONE 5'-MONOPHOSPHATE DEFORMYLASE"/>
    <property type="match status" value="1"/>
</dbReference>
<dbReference type="Proteomes" id="UP000321901">
    <property type="component" value="Unassembled WGS sequence"/>
</dbReference>
<comment type="cofactor">
    <cofactor evidence="1">
        <name>Zn(2+)</name>
        <dbReference type="ChEBI" id="CHEBI:29105"/>
    </cofactor>
</comment>
<organism evidence="6 7">
    <name type="scientific">Sporosarcina luteola</name>
    <dbReference type="NCBI Taxonomy" id="582850"/>
    <lineage>
        <taxon>Bacteria</taxon>
        <taxon>Bacillati</taxon>
        <taxon>Bacillota</taxon>
        <taxon>Bacilli</taxon>
        <taxon>Bacillales</taxon>
        <taxon>Caryophanaceae</taxon>
        <taxon>Sporosarcina</taxon>
    </lineage>
</organism>
<gene>
    <name evidence="6" type="ORF">SLU01_01860</name>
</gene>
<evidence type="ECO:0000256" key="4">
    <source>
        <dbReference type="ARBA" id="ARBA00022833"/>
    </source>
</evidence>
<evidence type="ECO:0000256" key="5">
    <source>
        <dbReference type="ARBA" id="ARBA00024029"/>
    </source>
</evidence>
<sequence>MTTIGTNITYHQFKEAKIDKVVFGVGAFETHGSHMPFGTDALISNILSEKLAQRVEGMMVLPPINYGLSEHYNDLPFTISLRPETIVNVIKEVLQEIVRNGITKILIINGHDGNIAPIELAARAVKVEHPNVTIASFNDWWVAAGKMVPDNFFEKWNGLGHAGECETSMGLSLFEELIQMEHAKGVIPDLPEHVEIKWRFEELTPTGASGDPSVATVEKGKKLEEVVLQVLEDFVKKMDENGWEYGLKKELL</sequence>
<dbReference type="GO" id="GO:0009231">
    <property type="term" value="P:riboflavin biosynthetic process"/>
    <property type="evidence" value="ECO:0007669"/>
    <property type="project" value="TreeGrafter"/>
</dbReference>
<dbReference type="PANTHER" id="PTHR35005">
    <property type="entry name" value="3-DEHYDRO-SCYLLO-INOSOSE HYDROLASE"/>
    <property type="match status" value="1"/>
</dbReference>
<protein>
    <submittedName>
        <fullName evidence="6">Creatininase</fullName>
    </submittedName>
</protein>
<dbReference type="Pfam" id="PF02633">
    <property type="entry name" value="Creatininase"/>
    <property type="match status" value="1"/>
</dbReference>
<evidence type="ECO:0000256" key="1">
    <source>
        <dbReference type="ARBA" id="ARBA00001947"/>
    </source>
</evidence>
<comment type="caution">
    <text evidence="6">The sequence shown here is derived from an EMBL/GenBank/DDBJ whole genome shotgun (WGS) entry which is preliminary data.</text>
</comment>
<keyword evidence="7" id="KW-1185">Reference proteome</keyword>
<proteinExistence type="inferred from homology"/>
<dbReference type="EMBL" id="BJYL01000003">
    <property type="protein sequence ID" value="GEN81874.1"/>
    <property type="molecule type" value="Genomic_DNA"/>
</dbReference>
<name>A0A511Z336_9BACL</name>
<evidence type="ECO:0000256" key="3">
    <source>
        <dbReference type="ARBA" id="ARBA00022801"/>
    </source>
</evidence>
<evidence type="ECO:0000313" key="7">
    <source>
        <dbReference type="Proteomes" id="UP000321901"/>
    </source>
</evidence>
<dbReference type="InterPro" id="IPR003785">
    <property type="entry name" value="Creatininase/forma_Hydrolase"/>
</dbReference>
<comment type="similarity">
    <text evidence="5">Belongs to the creatininase superfamily.</text>
</comment>
<dbReference type="SUPFAM" id="SSF102215">
    <property type="entry name" value="Creatininase"/>
    <property type="match status" value="1"/>
</dbReference>
<dbReference type="GO" id="GO:0046872">
    <property type="term" value="F:metal ion binding"/>
    <property type="evidence" value="ECO:0007669"/>
    <property type="project" value="UniProtKB-KW"/>
</dbReference>
<keyword evidence="4" id="KW-0862">Zinc</keyword>
<reference evidence="6 7" key="1">
    <citation type="submission" date="2019-07" db="EMBL/GenBank/DDBJ databases">
        <title>Whole genome shotgun sequence of Sporosarcina luteola NBRC 105378.</title>
        <authorList>
            <person name="Hosoyama A."/>
            <person name="Uohara A."/>
            <person name="Ohji S."/>
            <person name="Ichikawa N."/>
        </authorList>
    </citation>
    <scope>NUCLEOTIDE SEQUENCE [LARGE SCALE GENOMIC DNA]</scope>
    <source>
        <strain evidence="6 7">NBRC 105378</strain>
    </source>
</reference>
<keyword evidence="3" id="KW-0378">Hydrolase</keyword>
<evidence type="ECO:0000313" key="6">
    <source>
        <dbReference type="EMBL" id="GEN81874.1"/>
    </source>
</evidence>
<dbReference type="Gene3D" id="3.40.50.10310">
    <property type="entry name" value="Creatininase"/>
    <property type="match status" value="1"/>
</dbReference>
<evidence type="ECO:0000256" key="2">
    <source>
        <dbReference type="ARBA" id="ARBA00022723"/>
    </source>
</evidence>
<dbReference type="GO" id="GO:0016811">
    <property type="term" value="F:hydrolase activity, acting on carbon-nitrogen (but not peptide) bonds, in linear amides"/>
    <property type="evidence" value="ECO:0007669"/>
    <property type="project" value="TreeGrafter"/>
</dbReference>
<dbReference type="RefSeq" id="WP_218029682.1">
    <property type="nucleotide sequence ID" value="NZ_BJYL01000003.1"/>
</dbReference>
<accession>A0A511Z336</accession>